<reference evidence="1" key="1">
    <citation type="submission" date="2020-10" db="EMBL/GenBank/DDBJ databases">
        <authorList>
            <person name="Gilroy R."/>
        </authorList>
    </citation>
    <scope>NUCLEOTIDE SEQUENCE</scope>
    <source>
        <strain evidence="1">10192</strain>
    </source>
</reference>
<organism evidence="1 2">
    <name type="scientific">Candidatus Scatousia excrementipullorum</name>
    <dbReference type="NCBI Taxonomy" id="2840936"/>
    <lineage>
        <taxon>Bacteria</taxon>
        <taxon>Candidatus Scatousia</taxon>
    </lineage>
</organism>
<dbReference type="AlphaFoldDB" id="A0A9D9DSP2"/>
<gene>
    <name evidence="1" type="ORF">IAC76_04315</name>
</gene>
<accession>A0A9D9DSP2</accession>
<sequence length="177" mass="19923">MQVNSIQKNEQKGTFSTILKSTGIGCLAGYAAKYMLPLTDEEMDNEYKETIKLIRTHTNKTKNRYLEEIRKIPNKTLAQDTFVKMLDVTKEEGLNNTQKAFKMRNIVKKAKLSESDSAQLSFMLKNINSKAKSVTKKYIKAYEGVLKGNRPLAWLLVPAGIVGFSVGLVKNIIKSES</sequence>
<proteinExistence type="predicted"/>
<dbReference type="Proteomes" id="UP000823632">
    <property type="component" value="Unassembled WGS sequence"/>
</dbReference>
<dbReference type="EMBL" id="JADIND010000092">
    <property type="protein sequence ID" value="MBO8430589.1"/>
    <property type="molecule type" value="Genomic_DNA"/>
</dbReference>
<protein>
    <submittedName>
        <fullName evidence="1">Uncharacterized protein</fullName>
    </submittedName>
</protein>
<reference evidence="1" key="2">
    <citation type="journal article" date="2021" name="PeerJ">
        <title>Extensive microbial diversity within the chicken gut microbiome revealed by metagenomics and culture.</title>
        <authorList>
            <person name="Gilroy R."/>
            <person name="Ravi A."/>
            <person name="Getino M."/>
            <person name="Pursley I."/>
            <person name="Horton D.L."/>
            <person name="Alikhan N.F."/>
            <person name="Baker D."/>
            <person name="Gharbi K."/>
            <person name="Hall N."/>
            <person name="Watson M."/>
            <person name="Adriaenssens E.M."/>
            <person name="Foster-Nyarko E."/>
            <person name="Jarju S."/>
            <person name="Secka A."/>
            <person name="Antonio M."/>
            <person name="Oren A."/>
            <person name="Chaudhuri R.R."/>
            <person name="La Ragione R."/>
            <person name="Hildebrand F."/>
            <person name="Pallen M.J."/>
        </authorList>
    </citation>
    <scope>NUCLEOTIDE SEQUENCE</scope>
    <source>
        <strain evidence="1">10192</strain>
    </source>
</reference>
<evidence type="ECO:0000313" key="1">
    <source>
        <dbReference type="EMBL" id="MBO8430589.1"/>
    </source>
</evidence>
<evidence type="ECO:0000313" key="2">
    <source>
        <dbReference type="Proteomes" id="UP000823632"/>
    </source>
</evidence>
<name>A0A9D9DSP2_9BACT</name>
<comment type="caution">
    <text evidence="1">The sequence shown here is derived from an EMBL/GenBank/DDBJ whole genome shotgun (WGS) entry which is preliminary data.</text>
</comment>